<dbReference type="SUPFAM" id="SSF56112">
    <property type="entry name" value="Protein kinase-like (PK-like)"/>
    <property type="match status" value="1"/>
</dbReference>
<dbReference type="InterPro" id="IPR000719">
    <property type="entry name" value="Prot_kinase_dom"/>
</dbReference>
<evidence type="ECO:0000256" key="7">
    <source>
        <dbReference type="SAM" id="Phobius"/>
    </source>
</evidence>
<dbReference type="RefSeq" id="WP_283229640.1">
    <property type="nucleotide sequence ID" value="NZ_JASGBQ010000001.1"/>
</dbReference>
<keyword evidence="2 5" id="KW-0547">Nucleotide-binding</keyword>
<accession>A0AAP4F014</accession>
<dbReference type="InterPro" id="IPR011009">
    <property type="entry name" value="Kinase-like_dom_sf"/>
</dbReference>
<evidence type="ECO:0000259" key="8">
    <source>
        <dbReference type="PROSITE" id="PS50011"/>
    </source>
</evidence>
<organism evidence="9 10">
    <name type="scientific">Fusibacillus kribbianus</name>
    <dbReference type="NCBI Taxonomy" id="3044208"/>
    <lineage>
        <taxon>Bacteria</taxon>
        <taxon>Bacillati</taxon>
        <taxon>Bacillota</taxon>
        <taxon>Clostridia</taxon>
        <taxon>Lachnospirales</taxon>
        <taxon>Lachnospiraceae</taxon>
        <taxon>Fusibacillus</taxon>
    </lineage>
</organism>
<name>A0AAP4F014_9FIRM</name>
<feature type="transmembrane region" description="Helical" evidence="7">
    <location>
        <begin position="443"/>
        <end position="463"/>
    </location>
</feature>
<evidence type="ECO:0000256" key="1">
    <source>
        <dbReference type="ARBA" id="ARBA00022679"/>
    </source>
</evidence>
<keyword evidence="3 9" id="KW-0418">Kinase</keyword>
<feature type="region of interest" description="Disordered" evidence="6">
    <location>
        <begin position="342"/>
        <end position="433"/>
    </location>
</feature>
<feature type="compositionally biased region" description="Polar residues" evidence="6">
    <location>
        <begin position="466"/>
        <end position="479"/>
    </location>
</feature>
<dbReference type="Proteomes" id="UP001300383">
    <property type="component" value="Unassembled WGS sequence"/>
</dbReference>
<dbReference type="Gene3D" id="1.10.510.10">
    <property type="entry name" value="Transferase(Phosphotransferase) domain 1"/>
    <property type="match status" value="1"/>
</dbReference>
<evidence type="ECO:0000313" key="9">
    <source>
        <dbReference type="EMBL" id="MDI9241138.1"/>
    </source>
</evidence>
<keyword evidence="4 5" id="KW-0067">ATP-binding</keyword>
<evidence type="ECO:0000256" key="3">
    <source>
        <dbReference type="ARBA" id="ARBA00022777"/>
    </source>
</evidence>
<feature type="domain" description="Protein kinase" evidence="8">
    <location>
        <begin position="50"/>
        <end position="339"/>
    </location>
</feature>
<keyword evidence="7" id="KW-0812">Transmembrane</keyword>
<reference evidence="9 10" key="1">
    <citation type="submission" date="2023-05" db="EMBL/GenBank/DDBJ databases">
        <title>[ruminococcus] sp. nov., isolated from a pig farm feces dump.</title>
        <authorList>
            <person name="Chang Y.-H."/>
        </authorList>
    </citation>
    <scope>NUCLEOTIDE SEQUENCE [LARGE SCALE GENOMIC DNA]</scope>
    <source>
        <strain evidence="9 10">YH-rum2234</strain>
    </source>
</reference>
<evidence type="ECO:0000256" key="4">
    <source>
        <dbReference type="ARBA" id="ARBA00022840"/>
    </source>
</evidence>
<evidence type="ECO:0000256" key="5">
    <source>
        <dbReference type="PROSITE-ProRule" id="PRU10141"/>
    </source>
</evidence>
<sequence length="872" mass="100134">MFDIECLCKGCMRQMDRPQRFCPSCGYDNEKTEKRSSKCLPENTILNGRYLIGRVLGEGGFGITYLAFDLAEETPAAVKEYFPVGLAARDMSVSSGEDLTVMDGEQGIYYRNGLKSFAKEGQNLAHFKKLPGIVTARDFFFANETAYLVMDYIEGQSLKQYMQWYQTNNENGAPMDYQVALAFLKPVISSLAEIHKTGLIHRDISPDNILVDKNGNVTLIDFGAARAGVMGEEMKSMTIMVKHGYAPEEQYRTHGKQGPWTDVYALSATLYHMISGRLPEDGVERLYQDNMVPLKQLTLSETVPAEISDVIEKGMAVRAKDRYRTMEELSAALENAEKIRDEREARLEEEKKAEEARLKEKKKAEETRLKEEKKAEGACLEAERKKEEQRRAEEKRLEEQRRKKIQEKRTEEQRQKATQEKARKEREEKSRAEEQERKKKIKIFIFVCLSLVLVMVFMGRMFGPQSRKTPSETETVSGQTEEISETEETRTEYASVGESIPFSKNFPLSFNDIMKIWPGAGFDYSVCMEILKHTIAETYGLDYDETTTTDDFEKRGIPLTIYDREDEWVYISDDQTEEELYIQWNEADEAIDYIHLSFDPKLPLEQGRDLMGFIDQSIRNTYTSEEYIIAEEISVDASSCQWHVERVDGIAASYYFLERDQNLEGKESWVLMIVGDMQTESDQPESEDITIPFSGNFPVELTEILSIYPGMDYETVQNEFDMAFQNYDGELLVSAKAGDKLIRAETPQNGLKMMIYKFSVGVWVSEIYLYFGPQFTEEDGEMLCELIQETLYGCGWDVSLSYGPLKRLEDLGAVDDSGEGLMGYEGYDGYQTVYDLTYVEGEGQSEWVLAVYQFSITDRELLWARMKRNGEY</sequence>
<feature type="binding site" evidence="5">
    <location>
        <position position="79"/>
    </location>
    <ligand>
        <name>ATP</name>
        <dbReference type="ChEBI" id="CHEBI:30616"/>
    </ligand>
</feature>
<gene>
    <name evidence="9" type="ORF">QJ036_01425</name>
</gene>
<proteinExistence type="predicted"/>
<evidence type="ECO:0000256" key="6">
    <source>
        <dbReference type="SAM" id="MobiDB-lite"/>
    </source>
</evidence>
<evidence type="ECO:0000256" key="2">
    <source>
        <dbReference type="ARBA" id="ARBA00022741"/>
    </source>
</evidence>
<comment type="caution">
    <text evidence="9">The sequence shown here is derived from an EMBL/GenBank/DDBJ whole genome shotgun (WGS) entry which is preliminary data.</text>
</comment>
<dbReference type="CDD" id="cd14014">
    <property type="entry name" value="STKc_PknB_like"/>
    <property type="match status" value="1"/>
</dbReference>
<dbReference type="GO" id="GO:0004674">
    <property type="term" value="F:protein serine/threonine kinase activity"/>
    <property type="evidence" value="ECO:0007669"/>
    <property type="project" value="TreeGrafter"/>
</dbReference>
<protein>
    <submittedName>
        <fullName evidence="9">Protein kinase</fullName>
    </submittedName>
</protein>
<dbReference type="InterPro" id="IPR008266">
    <property type="entry name" value="Tyr_kinase_AS"/>
</dbReference>
<dbReference type="EMBL" id="JASGBQ010000001">
    <property type="protein sequence ID" value="MDI9241138.1"/>
    <property type="molecule type" value="Genomic_DNA"/>
</dbReference>
<keyword evidence="1" id="KW-0808">Transferase</keyword>
<keyword evidence="7" id="KW-0472">Membrane</keyword>
<dbReference type="GO" id="GO:0005524">
    <property type="term" value="F:ATP binding"/>
    <property type="evidence" value="ECO:0007669"/>
    <property type="project" value="UniProtKB-UniRule"/>
</dbReference>
<dbReference type="InterPro" id="IPR017441">
    <property type="entry name" value="Protein_kinase_ATP_BS"/>
</dbReference>
<dbReference type="PANTHER" id="PTHR43289:SF34">
    <property type="entry name" value="SERINE_THREONINE-PROTEIN KINASE YBDM-RELATED"/>
    <property type="match status" value="1"/>
</dbReference>
<dbReference type="PROSITE" id="PS00109">
    <property type="entry name" value="PROTEIN_KINASE_TYR"/>
    <property type="match status" value="1"/>
</dbReference>
<keyword evidence="10" id="KW-1185">Reference proteome</keyword>
<dbReference type="PROSITE" id="PS00107">
    <property type="entry name" value="PROTEIN_KINASE_ATP"/>
    <property type="match status" value="1"/>
</dbReference>
<dbReference type="PANTHER" id="PTHR43289">
    <property type="entry name" value="MITOGEN-ACTIVATED PROTEIN KINASE KINASE KINASE 20-RELATED"/>
    <property type="match status" value="1"/>
</dbReference>
<feature type="region of interest" description="Disordered" evidence="6">
    <location>
        <begin position="464"/>
        <end position="491"/>
    </location>
</feature>
<dbReference type="Pfam" id="PF00069">
    <property type="entry name" value="Pkinase"/>
    <property type="match status" value="1"/>
</dbReference>
<dbReference type="PROSITE" id="PS50011">
    <property type="entry name" value="PROTEIN_KINASE_DOM"/>
    <property type="match status" value="1"/>
</dbReference>
<keyword evidence="7" id="KW-1133">Transmembrane helix</keyword>
<dbReference type="AlphaFoldDB" id="A0AAP4F014"/>
<evidence type="ECO:0000313" key="10">
    <source>
        <dbReference type="Proteomes" id="UP001300383"/>
    </source>
</evidence>
<dbReference type="Gene3D" id="3.30.200.20">
    <property type="entry name" value="Phosphorylase Kinase, domain 1"/>
    <property type="match status" value="1"/>
</dbReference>